<proteinExistence type="predicted"/>
<evidence type="ECO:0000313" key="2">
    <source>
        <dbReference type="EMBL" id="DAD70711.1"/>
    </source>
</evidence>
<feature type="transmembrane region" description="Helical" evidence="1">
    <location>
        <begin position="6"/>
        <end position="22"/>
    </location>
</feature>
<dbReference type="EMBL" id="BK015870">
    <property type="protein sequence ID" value="DAD70711.1"/>
    <property type="molecule type" value="Genomic_DNA"/>
</dbReference>
<sequence>MTSFRIFTVFIVVIWYTANLRLTSTYCRKTTRFYASYARITHLLLYAYRRG</sequence>
<reference evidence="2" key="1">
    <citation type="journal article" date="2021" name="Proc. Natl. Acad. Sci. U.S.A.">
        <title>A Catalog of Tens of Thousands of Viruses from Human Metagenomes Reveals Hidden Associations with Chronic Diseases.</title>
        <authorList>
            <person name="Tisza M.J."/>
            <person name="Buck C.B."/>
        </authorList>
    </citation>
    <scope>NUCLEOTIDE SEQUENCE</scope>
    <source>
        <strain evidence="2">CtKcB20</strain>
    </source>
</reference>
<evidence type="ECO:0000256" key="1">
    <source>
        <dbReference type="SAM" id="Phobius"/>
    </source>
</evidence>
<name>A0A8S5LLI6_9CAUD</name>
<keyword evidence="1" id="KW-1133">Transmembrane helix</keyword>
<organism evidence="2">
    <name type="scientific">Siphoviridae sp. ctKcB20</name>
    <dbReference type="NCBI Taxonomy" id="2827568"/>
    <lineage>
        <taxon>Viruses</taxon>
        <taxon>Duplodnaviria</taxon>
        <taxon>Heunggongvirae</taxon>
        <taxon>Uroviricota</taxon>
        <taxon>Caudoviricetes</taxon>
    </lineage>
</organism>
<keyword evidence="1" id="KW-0472">Membrane</keyword>
<accession>A0A8S5LLI6</accession>
<protein>
    <submittedName>
        <fullName evidence="2">Uncharacterized protein</fullName>
    </submittedName>
</protein>
<keyword evidence="1" id="KW-0812">Transmembrane</keyword>